<comment type="caution">
    <text evidence="1">The sequence shown here is derived from an EMBL/GenBank/DDBJ whole genome shotgun (WGS) entry which is preliminary data.</text>
</comment>
<evidence type="ECO:0000313" key="1">
    <source>
        <dbReference type="EMBL" id="MCI25257.1"/>
    </source>
</evidence>
<keyword evidence="2" id="KW-1185">Reference proteome</keyword>
<accession>A0A392QMS3</accession>
<feature type="non-terminal residue" evidence="1">
    <location>
        <position position="1"/>
    </location>
</feature>
<dbReference type="AlphaFoldDB" id="A0A392QMS3"/>
<protein>
    <submittedName>
        <fullName evidence="1">Uncharacterized protein</fullName>
    </submittedName>
</protein>
<name>A0A392QMS3_9FABA</name>
<dbReference type="EMBL" id="LXQA010146172">
    <property type="protein sequence ID" value="MCI25257.1"/>
    <property type="molecule type" value="Genomic_DNA"/>
</dbReference>
<organism evidence="1 2">
    <name type="scientific">Trifolium medium</name>
    <dbReference type="NCBI Taxonomy" id="97028"/>
    <lineage>
        <taxon>Eukaryota</taxon>
        <taxon>Viridiplantae</taxon>
        <taxon>Streptophyta</taxon>
        <taxon>Embryophyta</taxon>
        <taxon>Tracheophyta</taxon>
        <taxon>Spermatophyta</taxon>
        <taxon>Magnoliopsida</taxon>
        <taxon>eudicotyledons</taxon>
        <taxon>Gunneridae</taxon>
        <taxon>Pentapetalae</taxon>
        <taxon>rosids</taxon>
        <taxon>fabids</taxon>
        <taxon>Fabales</taxon>
        <taxon>Fabaceae</taxon>
        <taxon>Papilionoideae</taxon>
        <taxon>50 kb inversion clade</taxon>
        <taxon>NPAAA clade</taxon>
        <taxon>Hologalegina</taxon>
        <taxon>IRL clade</taxon>
        <taxon>Trifolieae</taxon>
        <taxon>Trifolium</taxon>
    </lineage>
</organism>
<reference evidence="1 2" key="1">
    <citation type="journal article" date="2018" name="Front. Plant Sci.">
        <title>Red Clover (Trifolium pratense) and Zigzag Clover (T. medium) - A Picture of Genomic Similarities and Differences.</title>
        <authorList>
            <person name="Dluhosova J."/>
            <person name="Istvanek J."/>
            <person name="Nedelnik J."/>
            <person name="Repkova J."/>
        </authorList>
    </citation>
    <scope>NUCLEOTIDE SEQUENCE [LARGE SCALE GENOMIC DNA]</scope>
    <source>
        <strain evidence="2">cv. 10/8</strain>
        <tissue evidence="1">Leaf</tissue>
    </source>
</reference>
<evidence type="ECO:0000313" key="2">
    <source>
        <dbReference type="Proteomes" id="UP000265520"/>
    </source>
</evidence>
<dbReference type="Proteomes" id="UP000265520">
    <property type="component" value="Unassembled WGS sequence"/>
</dbReference>
<proteinExistence type="predicted"/>
<sequence length="62" mass="6856">VKTSSQNIHKPFARRSAMSSTEKVRIGWGEDFWVEEGLVEVVEEVGEGVEDVEGILGLVNKP</sequence>